<proteinExistence type="predicted"/>
<dbReference type="Ensembl" id="ENSTNIT00000007539.1">
    <property type="protein sequence ID" value="ENSTNIP00000007381.1"/>
    <property type="gene ID" value="ENSTNIG00000004728.1"/>
</dbReference>
<feature type="signal peptide" evidence="2">
    <location>
        <begin position="1"/>
        <end position="24"/>
    </location>
</feature>
<dbReference type="PROSITE" id="PS50835">
    <property type="entry name" value="IG_LIKE"/>
    <property type="match status" value="5"/>
</dbReference>
<dbReference type="InterPro" id="IPR007110">
    <property type="entry name" value="Ig-like_dom"/>
</dbReference>
<feature type="domain" description="Ig-like" evidence="3">
    <location>
        <begin position="506"/>
        <end position="592"/>
    </location>
</feature>
<dbReference type="InterPro" id="IPR013783">
    <property type="entry name" value="Ig-like_fold"/>
</dbReference>
<dbReference type="Pfam" id="PF13895">
    <property type="entry name" value="Ig_2"/>
    <property type="match status" value="2"/>
</dbReference>
<reference evidence="4" key="2">
    <citation type="submission" date="2025-08" db="UniProtKB">
        <authorList>
            <consortium name="Ensembl"/>
        </authorList>
    </citation>
    <scope>IDENTIFICATION</scope>
</reference>
<dbReference type="PANTHER" id="PTHR13771:SF14">
    <property type="entry name" value="VASCULAR CELL ADHESION PROTEIN 1"/>
    <property type="match status" value="1"/>
</dbReference>
<protein>
    <recommendedName>
        <fullName evidence="3">Ig-like domain-containing protein</fullName>
    </recommendedName>
</protein>
<dbReference type="STRING" id="99883.ENSTNIP00000007381"/>
<dbReference type="InterPro" id="IPR036179">
    <property type="entry name" value="Ig-like_dom_sf"/>
</dbReference>
<feature type="domain" description="Ig-like" evidence="3">
    <location>
        <begin position="218"/>
        <end position="303"/>
    </location>
</feature>
<feature type="chain" id="PRO_5045664088" description="Ig-like domain-containing protein" evidence="2">
    <location>
        <begin position="25"/>
        <end position="734"/>
    </location>
</feature>
<dbReference type="AlphaFoldDB" id="H3CGK3"/>
<feature type="transmembrane region" description="Helical" evidence="1">
    <location>
        <begin position="691"/>
        <end position="712"/>
    </location>
</feature>
<keyword evidence="1" id="KW-1133">Transmembrane helix</keyword>
<dbReference type="PANTHER" id="PTHR13771">
    <property type="entry name" value="INTERCELLULAR ADHESION MOLECULE"/>
    <property type="match status" value="1"/>
</dbReference>
<dbReference type="GO" id="GO:0098609">
    <property type="term" value="P:cell-cell adhesion"/>
    <property type="evidence" value="ECO:0007669"/>
    <property type="project" value="InterPro"/>
</dbReference>
<sequence>MDTRSVSVRGTGLVLLLILGVTHPLQVELVPVAPAAEQGSALFLTCRASGCLHHPVLTWTRTDQDGSVLQKTQAQDVQSLLHLQDLDVLDQGGYSCEATCGTVVRSRTTQIQFLSFPSGPVLEDPGPVLLGSDVLLRCDVARVYSANLMRIQWLMENSVLKTELFGFSGSSQNISSLLHLHVQDGQQPVSCRAELLTKHGEVWRSRTTRVHLQVHYRPRRTSLWVSPGEEVLEGQKVTLTCRSDGLPSATLVLSRLKDQEVLISISQGNAFFTHRLLRRVVSPADAGIYVCEATNLKGRQSVDVELLVHAHPLQVELVPVAPAAEQGSALVLTCRASGCLHHPVLTWTRTDQDGSVLQKTQAQDGQSLLHLQDLDVLDQGGYSCEATCGTVVRSRTTQIQVLSFPSGPVLEDPGPVLLGSDVLLRCDVARVYSANLMRIQWLMENSVLKTELFGFSGSSQNISSLLHLHVQDGQQPVSCRAELLTKHGEVWRSRTTRVHLQVHYPPRRTSLWVSPGEEVLEGQKVTLTCRSDGLPSATLVLRKDGVELQRTEPASVPELSFSLSSALMEDSAHYQCEAFNQYGSQLDTRSVSVRAPPRNTTVLILPSAVVPEGQNITICCQTISFPPATVVLRKLASGEERYSSTGTFVLVGVTAGDSGLYQINVTNSLGHQVREFSLSVTGRSSRSPSGLSTIVVTLICATAALLTAALLLDYVRRSRKKGFYQLPQSAPASA</sequence>
<dbReference type="SMART" id="SM00408">
    <property type="entry name" value="IGc2"/>
    <property type="match status" value="5"/>
</dbReference>
<reference evidence="5" key="1">
    <citation type="journal article" date="2004" name="Nature">
        <title>Genome duplication in the teleost fish Tetraodon nigroviridis reveals the early vertebrate proto-karyotype.</title>
        <authorList>
            <person name="Jaillon O."/>
            <person name="Aury J.-M."/>
            <person name="Brunet F."/>
            <person name="Petit J.-L."/>
            <person name="Stange-Thomann N."/>
            <person name="Mauceli E."/>
            <person name="Bouneau L."/>
            <person name="Fischer C."/>
            <person name="Ozouf-Costaz C."/>
            <person name="Bernot A."/>
            <person name="Nicaud S."/>
            <person name="Jaffe D."/>
            <person name="Fisher S."/>
            <person name="Lutfalla G."/>
            <person name="Dossat C."/>
            <person name="Segurens B."/>
            <person name="Dasilva C."/>
            <person name="Salanoubat M."/>
            <person name="Levy M."/>
            <person name="Boudet N."/>
            <person name="Castellano S."/>
            <person name="Anthouard V."/>
            <person name="Jubin C."/>
            <person name="Castelli V."/>
            <person name="Katinka M."/>
            <person name="Vacherie B."/>
            <person name="Biemont C."/>
            <person name="Skalli Z."/>
            <person name="Cattolico L."/>
            <person name="Poulain J."/>
            <person name="De Berardinis V."/>
            <person name="Cruaud C."/>
            <person name="Duprat S."/>
            <person name="Brottier P."/>
            <person name="Coutanceau J.-P."/>
            <person name="Gouzy J."/>
            <person name="Parra G."/>
            <person name="Lardier G."/>
            <person name="Chapple C."/>
            <person name="McKernan K.J."/>
            <person name="McEwan P."/>
            <person name="Bosak S."/>
            <person name="Kellis M."/>
            <person name="Volff J.-N."/>
            <person name="Guigo R."/>
            <person name="Zody M.C."/>
            <person name="Mesirov J."/>
            <person name="Lindblad-Toh K."/>
            <person name="Birren B."/>
            <person name="Nusbaum C."/>
            <person name="Kahn D."/>
            <person name="Robinson-Rechavi M."/>
            <person name="Laudet V."/>
            <person name="Schachter V."/>
            <person name="Quetier F."/>
            <person name="Saurin W."/>
            <person name="Scarpelli C."/>
            <person name="Wincker P."/>
            <person name="Lander E.S."/>
            <person name="Weissenbach J."/>
            <person name="Roest Crollius H."/>
        </authorList>
    </citation>
    <scope>NUCLEOTIDE SEQUENCE [LARGE SCALE GENOMIC DNA]</scope>
</reference>
<evidence type="ECO:0000313" key="5">
    <source>
        <dbReference type="Proteomes" id="UP000007303"/>
    </source>
</evidence>
<dbReference type="SMART" id="SM00409">
    <property type="entry name" value="IG"/>
    <property type="match status" value="7"/>
</dbReference>
<dbReference type="OMA" id="LMRIQWL"/>
<dbReference type="InterPro" id="IPR003598">
    <property type="entry name" value="Ig_sub2"/>
</dbReference>
<name>H3CGK3_TETNG</name>
<dbReference type="InterPro" id="IPR047012">
    <property type="entry name" value="ICAM_VCAM"/>
</dbReference>
<feature type="domain" description="Ig-like" evidence="3">
    <location>
        <begin position="597"/>
        <end position="679"/>
    </location>
</feature>
<dbReference type="Pfam" id="PF07679">
    <property type="entry name" value="I-set"/>
    <property type="match status" value="1"/>
</dbReference>
<keyword evidence="1" id="KW-0472">Membrane</keyword>
<feature type="domain" description="Ig-like" evidence="3">
    <location>
        <begin position="312"/>
        <end position="400"/>
    </location>
</feature>
<dbReference type="InterPro" id="IPR013098">
    <property type="entry name" value="Ig_I-set"/>
</dbReference>
<keyword evidence="2" id="KW-0732">Signal</keyword>
<dbReference type="Gene3D" id="2.60.40.10">
    <property type="entry name" value="Immunoglobulins"/>
    <property type="match status" value="7"/>
</dbReference>
<dbReference type="InParanoid" id="H3CGK3"/>
<dbReference type="InterPro" id="IPR003989">
    <property type="entry name" value="VCAM-1"/>
</dbReference>
<dbReference type="SUPFAM" id="SSF48726">
    <property type="entry name" value="Immunoglobulin"/>
    <property type="match status" value="7"/>
</dbReference>
<evidence type="ECO:0000313" key="4">
    <source>
        <dbReference type="Ensembl" id="ENSTNIP00000007381.1"/>
    </source>
</evidence>
<dbReference type="HOGENOM" id="CLU_022321_0_0_1"/>
<dbReference type="CDD" id="cd00096">
    <property type="entry name" value="Ig"/>
    <property type="match status" value="1"/>
</dbReference>
<organism evidence="4 5">
    <name type="scientific">Tetraodon nigroviridis</name>
    <name type="common">Spotted green pufferfish</name>
    <name type="synonym">Chelonodon nigroviridis</name>
    <dbReference type="NCBI Taxonomy" id="99883"/>
    <lineage>
        <taxon>Eukaryota</taxon>
        <taxon>Metazoa</taxon>
        <taxon>Chordata</taxon>
        <taxon>Craniata</taxon>
        <taxon>Vertebrata</taxon>
        <taxon>Euteleostomi</taxon>
        <taxon>Actinopterygii</taxon>
        <taxon>Neopterygii</taxon>
        <taxon>Teleostei</taxon>
        <taxon>Neoteleostei</taxon>
        <taxon>Acanthomorphata</taxon>
        <taxon>Eupercaria</taxon>
        <taxon>Tetraodontiformes</taxon>
        <taxon>Tetradontoidea</taxon>
        <taxon>Tetraodontidae</taxon>
        <taxon>Tetraodon</taxon>
    </lineage>
</organism>
<keyword evidence="5" id="KW-1185">Reference proteome</keyword>
<dbReference type="GeneTree" id="ENSGT00940000169015"/>
<evidence type="ECO:0000256" key="1">
    <source>
        <dbReference type="SAM" id="Phobius"/>
    </source>
</evidence>
<dbReference type="InterPro" id="IPR003599">
    <property type="entry name" value="Ig_sub"/>
</dbReference>
<accession>H3CGK3</accession>
<evidence type="ECO:0000256" key="2">
    <source>
        <dbReference type="SAM" id="SignalP"/>
    </source>
</evidence>
<evidence type="ECO:0000259" key="3">
    <source>
        <dbReference type="PROSITE" id="PS50835"/>
    </source>
</evidence>
<feature type="domain" description="Ig-like" evidence="3">
    <location>
        <begin position="24"/>
        <end position="112"/>
    </location>
</feature>
<dbReference type="PRINTS" id="PR01474">
    <property type="entry name" value="VCAM1"/>
</dbReference>
<dbReference type="Proteomes" id="UP000007303">
    <property type="component" value="Unassembled WGS sequence"/>
</dbReference>
<dbReference type="GO" id="GO:0005886">
    <property type="term" value="C:plasma membrane"/>
    <property type="evidence" value="ECO:0007669"/>
    <property type="project" value="TreeGrafter"/>
</dbReference>
<dbReference type="GO" id="GO:0005178">
    <property type="term" value="F:integrin binding"/>
    <property type="evidence" value="ECO:0007669"/>
    <property type="project" value="InterPro"/>
</dbReference>
<dbReference type="Pfam" id="PF13927">
    <property type="entry name" value="Ig_3"/>
    <property type="match status" value="1"/>
</dbReference>
<keyword evidence="1" id="KW-0812">Transmembrane</keyword>
<reference evidence="4" key="3">
    <citation type="submission" date="2025-09" db="UniProtKB">
        <authorList>
            <consortium name="Ensembl"/>
        </authorList>
    </citation>
    <scope>IDENTIFICATION</scope>
</reference>